<gene>
    <name evidence="4" type="ORF">JOB18_011935</name>
</gene>
<evidence type="ECO:0000313" key="5">
    <source>
        <dbReference type="Proteomes" id="UP000693946"/>
    </source>
</evidence>
<dbReference type="AlphaFoldDB" id="A0AAV6SAA5"/>
<protein>
    <recommendedName>
        <fullName evidence="6">Axonemal dynein light chain domain containing 1</fullName>
    </recommendedName>
</protein>
<reference evidence="4 5" key="1">
    <citation type="journal article" date="2021" name="Sci. Rep.">
        <title>Chromosome anchoring in Senegalese sole (Solea senegalensis) reveals sex-associated markers and genome rearrangements in flatfish.</title>
        <authorList>
            <person name="Guerrero-Cozar I."/>
            <person name="Gomez-Garrido J."/>
            <person name="Berbel C."/>
            <person name="Martinez-Blanch J.F."/>
            <person name="Alioto T."/>
            <person name="Claros M.G."/>
            <person name="Gagnaire P.A."/>
            <person name="Manchado M."/>
        </authorList>
    </citation>
    <scope>NUCLEOTIDE SEQUENCE [LARGE SCALE GENOMIC DNA]</scope>
    <source>
        <strain evidence="4">Sse05_10M</strain>
    </source>
</reference>
<feature type="compositionally biased region" description="Polar residues" evidence="3">
    <location>
        <begin position="813"/>
        <end position="822"/>
    </location>
</feature>
<proteinExistence type="predicted"/>
<keyword evidence="1 2" id="KW-0175">Coiled coil</keyword>
<feature type="compositionally biased region" description="Pro residues" evidence="3">
    <location>
        <begin position="990"/>
        <end position="1004"/>
    </location>
</feature>
<accession>A0AAV6SAA5</accession>
<organism evidence="4 5">
    <name type="scientific">Solea senegalensis</name>
    <name type="common">Senegalese sole</name>
    <dbReference type="NCBI Taxonomy" id="28829"/>
    <lineage>
        <taxon>Eukaryota</taxon>
        <taxon>Metazoa</taxon>
        <taxon>Chordata</taxon>
        <taxon>Craniata</taxon>
        <taxon>Vertebrata</taxon>
        <taxon>Euteleostomi</taxon>
        <taxon>Actinopterygii</taxon>
        <taxon>Neopterygii</taxon>
        <taxon>Teleostei</taxon>
        <taxon>Neoteleostei</taxon>
        <taxon>Acanthomorphata</taxon>
        <taxon>Carangaria</taxon>
        <taxon>Pleuronectiformes</taxon>
        <taxon>Pleuronectoidei</taxon>
        <taxon>Soleidae</taxon>
        <taxon>Solea</taxon>
    </lineage>
</organism>
<evidence type="ECO:0008006" key="6">
    <source>
        <dbReference type="Google" id="ProtNLM"/>
    </source>
</evidence>
<dbReference type="Pfam" id="PF10211">
    <property type="entry name" value="Ax_dynein_light"/>
    <property type="match status" value="1"/>
</dbReference>
<dbReference type="Proteomes" id="UP000693946">
    <property type="component" value="Linkage Group LG14"/>
</dbReference>
<feature type="region of interest" description="Disordered" evidence="3">
    <location>
        <begin position="813"/>
        <end position="838"/>
    </location>
</feature>
<name>A0AAV6SAA5_SOLSE</name>
<evidence type="ECO:0000313" key="4">
    <source>
        <dbReference type="EMBL" id="KAG7513582.1"/>
    </source>
</evidence>
<feature type="region of interest" description="Disordered" evidence="3">
    <location>
        <begin position="972"/>
        <end position="1021"/>
    </location>
</feature>
<dbReference type="PANTHER" id="PTHR23052">
    <property type="entry name" value="AXONEMAL DYNEIN LIGHT CHAIN DOMAIN-CONTAINING PROTEIN 1"/>
    <property type="match status" value="1"/>
</dbReference>
<sequence>MSAPTMRTSSAPGSSRPDTFVDNTVAESNLKVPVESSNTQLPPFNNHIIPDELLVSLTSTVCNRNTLGHTAHHRQCKGCGIRRPDAVWHHPLGRKKYRYFLEQPTTLSGAGRDISFLCDAMVTQKKTTALPPLTDRNSCDTQKLSVSESLIPEEYHIVKNKGLRNLEFYEDAFTVQLQDDEHKLRVFPSLKPSGRQEVVQLMKMMDDMLEKAGVDQQTEELTQLSQMEGLLQLVQVEQNIYNIVFHEVIRQVSVNCAERGQLLAKLRQRYQSLLERIPCRLKALHTEAVAQRALDRRLTEEIHKIKTSMQQLSTELSKIRDHDAFVSQQAQHAHGKLADALDQTHTSSDVVQSYHQLYEMQRGRLEAQLLQMTEERDTWSQLTFCLALKVISVKKLQLVRQLHVHEQSWFKAAEHSILYLTSKDNEDLNEILELSDYWREQLTAFMSQMKRTEQVQLQEINTIQQSITKWIACCTVQNKCPESNYEKTTMENIHADLKQWSNVLTQQCEHYEGEKLFCCQQTLGELGRVQERWLNKSLQLLRRHCSPDGEPPESERVQKELVGVLSDLLKQLDTRVSGESGAHGNLMSLLGFVESWVSKFDAVICQPETMSLSDWLKFEKTLCDWQSLAKEISQNVSTMKTTEGQGTERAKDKSNIHLETEKVSEEVKEFITNLSKFTDGENQRLIDEVGSIHMAQTRWMLDLLLLTVPEHSESQDQEHDPQYITNISLQTIDEDAKFLSDKVDSFSRYITSIYKLILEEQTSPHQDENEKEMNECRKLQRECLDWVETCGILLSGVKHGPVELPVRQPVSTSRNHISVSPTESRETLVNEEVPAEPATSRIDVGVKDETEADLKDTTAEGHEIQQPDVCEGELVVCETPVVRQIGYDGNITQKKLGESSVHLNGTDELVASPVTDEAQKTFSDLTTVVLLQQELHDSELRVQSAEHRALKAEEALQAALEKIQDLERLQLQGQPLLEPKSNEERKITTPPSPPPVTRPAPPKKTTPEVKPASSTKRTKKR</sequence>
<feature type="region of interest" description="Disordered" evidence="3">
    <location>
        <begin position="1"/>
        <end position="20"/>
    </location>
</feature>
<comment type="caution">
    <text evidence="4">The sequence shown here is derived from an EMBL/GenBank/DDBJ whole genome shotgun (WGS) entry which is preliminary data.</text>
</comment>
<evidence type="ECO:0000256" key="1">
    <source>
        <dbReference type="ARBA" id="ARBA00023054"/>
    </source>
</evidence>
<keyword evidence="5" id="KW-1185">Reference proteome</keyword>
<evidence type="ECO:0000256" key="3">
    <source>
        <dbReference type="SAM" id="MobiDB-lite"/>
    </source>
</evidence>
<dbReference type="InterPro" id="IPR052845">
    <property type="entry name" value="Axonemal_dynein_LC_domain"/>
</dbReference>
<dbReference type="EMBL" id="JAGKHQ010000006">
    <property type="protein sequence ID" value="KAG7513582.1"/>
    <property type="molecule type" value="Genomic_DNA"/>
</dbReference>
<evidence type="ECO:0000256" key="2">
    <source>
        <dbReference type="SAM" id="Coils"/>
    </source>
</evidence>
<feature type="coiled-coil region" evidence="2">
    <location>
        <begin position="928"/>
        <end position="972"/>
    </location>
</feature>
<dbReference type="PANTHER" id="PTHR23052:SF1">
    <property type="entry name" value="AXONEMAL DYNEIN LIGHT CHAIN DOMAIN-CONTAINING PROTEIN 1"/>
    <property type="match status" value="1"/>
</dbReference>
<dbReference type="InterPro" id="IPR019347">
    <property type="entry name" value="Axonemal_dynein_light_chain"/>
</dbReference>
<dbReference type="GO" id="GO:0005737">
    <property type="term" value="C:cytoplasm"/>
    <property type="evidence" value="ECO:0007669"/>
    <property type="project" value="UniProtKB-ARBA"/>
</dbReference>